<comment type="caution">
    <text evidence="2">The sequence shown here is derived from an EMBL/GenBank/DDBJ whole genome shotgun (WGS) entry which is preliminary data.</text>
</comment>
<dbReference type="Pfam" id="PF14266">
    <property type="entry name" value="YceG_bac"/>
    <property type="match status" value="3"/>
</dbReference>
<proteinExistence type="predicted"/>
<dbReference type="EMBL" id="JAJEPU010000032">
    <property type="protein sequence ID" value="MCC2165332.1"/>
    <property type="molecule type" value="Genomic_DNA"/>
</dbReference>
<evidence type="ECO:0000313" key="3">
    <source>
        <dbReference type="Proteomes" id="UP001198962"/>
    </source>
</evidence>
<feature type="domain" description="Putative component of 'biosynthetic module'" evidence="1">
    <location>
        <begin position="260"/>
        <end position="503"/>
    </location>
</feature>
<sequence length="779" mass="90923">MLERVSLQNPDDYFLELGKRNRRGIYACRIHEYNSQVHAFIRKYYETARLSGVIVEGKLKNPDQRQLDYYQEMMGTAFEIDQNFFSQRLKKWLPRMNERQRANVSGAIYATLLHLRESGKNDNMLKNAYIKFMCWLYYRFERIVNHLGEEKLPKILYEGEISIYELLLMRVLTQAGCDLVILEYHGDDAYRSVDPQSEISEEIPVSAFGAGGAQNFPDSFDLKQIREELETEQSQERLYGGGFSGVSSLIPATNVWLSAKIDLIEQIKESAGERGNDTRFFYNCFCRIRGVSDKLTYENELYQLGQAIRGSGRRLVIVNQRISPPTVEETQEVKRKNSYPNLNQVLEDLSRNLVCSENFELQPMMRKAFVEVMAEEGRRENSPNSNSLNRLINTAVYLICWLKRYQRDLFHRWKKPEISGFFYLGGCKNEKEAIFCRLIARLPVDVVIFQPDLNETCALTDSSLYEVNYPFSLSLSSYPEASAGLRVGTVAYHAERELDTLMYQDSGIYREQQYAKANTITLQTMYEEIPILWNQELKYRPNFSTFSDTVNIPVIFSKISGVKDGIMGIYWQSIKELITADTENVTVISKIPNLTSASENPIKPFAVEFFRNGRLQREKIRQHRAYPYGFLREPMQDYLLDKIQLLIDRKTIRGTGENGTEFTIVSIALNLDKSLLRMIQRFDFTKKNPKLIYLITGEEMMSLEDSIQMAFLNLVGFDILMFVPTGYQCVERFFRERIFEEHQIGTYRYEQQVPDFDRLSLHTQRPGWCEKIFNFKRRI</sequence>
<organism evidence="2 3">
    <name type="scientific">Brotaphodocola catenula</name>
    <dbReference type="NCBI Taxonomy" id="2885361"/>
    <lineage>
        <taxon>Bacteria</taxon>
        <taxon>Bacillati</taxon>
        <taxon>Bacillota</taxon>
        <taxon>Clostridia</taxon>
        <taxon>Lachnospirales</taxon>
        <taxon>Lachnospiraceae</taxon>
        <taxon>Brotaphodocola</taxon>
    </lineage>
</organism>
<evidence type="ECO:0000259" key="1">
    <source>
        <dbReference type="Pfam" id="PF14266"/>
    </source>
</evidence>
<evidence type="ECO:0000313" key="2">
    <source>
        <dbReference type="EMBL" id="MCC2165332.1"/>
    </source>
</evidence>
<reference evidence="2" key="1">
    <citation type="submission" date="2021-10" db="EMBL/GenBank/DDBJ databases">
        <title>Anaerobic single-cell dispensing facilitates the cultivation of human gut bacteria.</title>
        <authorList>
            <person name="Afrizal A."/>
        </authorList>
    </citation>
    <scope>NUCLEOTIDE SEQUENCE</scope>
    <source>
        <strain evidence="2">CLA-AA-H274</strain>
    </source>
</reference>
<gene>
    <name evidence="2" type="ORF">LKD32_10700</name>
</gene>
<dbReference type="Proteomes" id="UP001198962">
    <property type="component" value="Unassembled WGS sequence"/>
</dbReference>
<accession>A0AAE3DKL8</accession>
<feature type="domain" description="Putative component of 'biosynthetic module'" evidence="1">
    <location>
        <begin position="32"/>
        <end position="202"/>
    </location>
</feature>
<dbReference type="AlphaFoldDB" id="A0AAE3DKL8"/>
<keyword evidence="3" id="KW-1185">Reference proteome</keyword>
<dbReference type="RefSeq" id="WP_308451670.1">
    <property type="nucleotide sequence ID" value="NZ_JAJEPU010000032.1"/>
</dbReference>
<protein>
    <submittedName>
        <fullName evidence="2">YceG family protein</fullName>
    </submittedName>
</protein>
<name>A0AAE3DKL8_9FIRM</name>
<feature type="domain" description="Putative component of 'biosynthetic module'" evidence="1">
    <location>
        <begin position="524"/>
        <end position="743"/>
    </location>
</feature>
<dbReference type="InterPro" id="IPR025647">
    <property type="entry name" value="YceG_bac"/>
</dbReference>